<comment type="caution">
    <text evidence="1">The sequence shown here is derived from an EMBL/GenBank/DDBJ whole genome shotgun (WGS) entry which is preliminary data.</text>
</comment>
<organism evidence="1 2">
    <name type="scientific">Lindgomyces ingoldianus</name>
    <dbReference type="NCBI Taxonomy" id="673940"/>
    <lineage>
        <taxon>Eukaryota</taxon>
        <taxon>Fungi</taxon>
        <taxon>Dikarya</taxon>
        <taxon>Ascomycota</taxon>
        <taxon>Pezizomycotina</taxon>
        <taxon>Dothideomycetes</taxon>
        <taxon>Pleosporomycetidae</taxon>
        <taxon>Pleosporales</taxon>
        <taxon>Lindgomycetaceae</taxon>
        <taxon>Lindgomyces</taxon>
    </lineage>
</organism>
<sequence>MTTTTPRAEVKLKAPGTCYLSNEPPFYFILDSRLSDSAERAIFLEDGFAGSRDYQPINSNRVIQCFDYETGEQVQVLHQGNQPVFSDSGYSRFTTSNCREPYDLPFITSSLRPGRKYILRFKPTTSISHWPASVKDTLNSLTGVYSSSVSTPDIPALSTQAILWEAADGNDTIIFKTRSLQPSTPNVTVSLSAPSTCSLSKPFIFTLTFSTDAEYPITVLAGRSVVKSVYSDINIRDSTSRVQDAPNIIVCRDDDEEQRQKFLRLKGTFTEHRELNISDPFWEELKPEVGKEYILRHLPGTWWWTDESIDEVMTYLGSKSSLGLAYTDCIKFVSAGETLHAATWRLFKVTQSRDIFFKHALLWGFERLLSSAWIQCARHWSQETRLQQLRSAQWLVETCTQWAREFQDVNTVHRVPQSADKLIFAICIVYLRNDHSTTVNRLRTNRVCMLNIAENSPDITDLSCFEGYHASNSLFLGHLIWRPISRISYRWPSSGPPPSLIWLISGLHYQLTPAAVFRVDEAVISGFPHPNGIGLHLIYSDLMRGTRFALVRLACRMHGHPSEGVMVSQYQTPLRLCSRYKWATDELHTTTTTLMLQNSNQCRMPAIYRPEPIRRVPVSAPTLTRPGSDPALPPAASLIDIESPRTPICL</sequence>
<gene>
    <name evidence="1" type="ORF">BDR25DRAFT_394833</name>
</gene>
<evidence type="ECO:0000313" key="2">
    <source>
        <dbReference type="Proteomes" id="UP000799755"/>
    </source>
</evidence>
<keyword evidence="2" id="KW-1185">Reference proteome</keyword>
<protein>
    <submittedName>
        <fullName evidence="1">Uncharacterized protein</fullName>
    </submittedName>
</protein>
<dbReference type="EMBL" id="MU003516">
    <property type="protein sequence ID" value="KAF2468309.1"/>
    <property type="molecule type" value="Genomic_DNA"/>
</dbReference>
<name>A0ACB6QMV0_9PLEO</name>
<accession>A0ACB6QMV0</accession>
<evidence type="ECO:0000313" key="1">
    <source>
        <dbReference type="EMBL" id="KAF2468309.1"/>
    </source>
</evidence>
<dbReference type="Proteomes" id="UP000799755">
    <property type="component" value="Unassembled WGS sequence"/>
</dbReference>
<reference evidence="1" key="1">
    <citation type="journal article" date="2020" name="Stud. Mycol.">
        <title>101 Dothideomycetes genomes: a test case for predicting lifestyles and emergence of pathogens.</title>
        <authorList>
            <person name="Haridas S."/>
            <person name="Albert R."/>
            <person name="Binder M."/>
            <person name="Bloem J."/>
            <person name="Labutti K."/>
            <person name="Salamov A."/>
            <person name="Andreopoulos B."/>
            <person name="Baker S."/>
            <person name="Barry K."/>
            <person name="Bills G."/>
            <person name="Bluhm B."/>
            <person name="Cannon C."/>
            <person name="Castanera R."/>
            <person name="Culley D."/>
            <person name="Daum C."/>
            <person name="Ezra D."/>
            <person name="Gonzalez J."/>
            <person name="Henrissat B."/>
            <person name="Kuo A."/>
            <person name="Liang C."/>
            <person name="Lipzen A."/>
            <person name="Lutzoni F."/>
            <person name="Magnuson J."/>
            <person name="Mondo S."/>
            <person name="Nolan M."/>
            <person name="Ohm R."/>
            <person name="Pangilinan J."/>
            <person name="Park H.-J."/>
            <person name="Ramirez L."/>
            <person name="Alfaro M."/>
            <person name="Sun H."/>
            <person name="Tritt A."/>
            <person name="Yoshinaga Y."/>
            <person name="Zwiers L.-H."/>
            <person name="Turgeon B."/>
            <person name="Goodwin S."/>
            <person name="Spatafora J."/>
            <person name="Crous P."/>
            <person name="Grigoriev I."/>
        </authorList>
    </citation>
    <scope>NUCLEOTIDE SEQUENCE</scope>
    <source>
        <strain evidence="1">ATCC 200398</strain>
    </source>
</reference>
<proteinExistence type="predicted"/>